<gene>
    <name evidence="3" type="ORF">TH30_00780</name>
</gene>
<dbReference type="GO" id="GO:0005737">
    <property type="term" value="C:cytoplasm"/>
    <property type="evidence" value="ECO:0007669"/>
    <property type="project" value="TreeGrafter"/>
</dbReference>
<evidence type="ECO:0000313" key="4">
    <source>
        <dbReference type="Proteomes" id="UP000252255"/>
    </source>
</evidence>
<dbReference type="CDD" id="cd07067">
    <property type="entry name" value="HP_PGM_like"/>
    <property type="match status" value="1"/>
</dbReference>
<dbReference type="PROSITE" id="PS00175">
    <property type="entry name" value="PG_MUTASE"/>
    <property type="match status" value="1"/>
</dbReference>
<organism evidence="3 4">
    <name type="scientific">Thalassospira profundimaris</name>
    <dbReference type="NCBI Taxonomy" id="502049"/>
    <lineage>
        <taxon>Bacteria</taxon>
        <taxon>Pseudomonadati</taxon>
        <taxon>Pseudomonadota</taxon>
        <taxon>Alphaproteobacteria</taxon>
        <taxon>Rhodospirillales</taxon>
        <taxon>Thalassospiraceae</taxon>
        <taxon>Thalassospira</taxon>
    </lineage>
</organism>
<dbReference type="OrthoDB" id="9781415at2"/>
<dbReference type="PANTHER" id="PTHR48100:SF59">
    <property type="entry name" value="ADENOSYLCOBALAMIN_ALPHA-RIBAZOLE PHOSPHATASE"/>
    <property type="match status" value="1"/>
</dbReference>
<dbReference type="InterPro" id="IPR013078">
    <property type="entry name" value="His_Pase_superF_clade-1"/>
</dbReference>
<dbReference type="InterPro" id="IPR001345">
    <property type="entry name" value="PG/BPGM_mutase_AS"/>
</dbReference>
<feature type="binding site" evidence="2">
    <location>
        <position position="70"/>
    </location>
    <ligand>
        <name>substrate</name>
    </ligand>
</feature>
<proteinExistence type="predicted"/>
<evidence type="ECO:0000256" key="1">
    <source>
        <dbReference type="PIRSR" id="PIRSR613078-1"/>
    </source>
</evidence>
<dbReference type="SMART" id="SM00855">
    <property type="entry name" value="PGAM"/>
    <property type="match status" value="1"/>
</dbReference>
<dbReference type="EMBL" id="JPWI01000001">
    <property type="protein sequence ID" value="RCK48904.1"/>
    <property type="molecule type" value="Genomic_DNA"/>
</dbReference>
<dbReference type="GO" id="GO:0016791">
    <property type="term" value="F:phosphatase activity"/>
    <property type="evidence" value="ECO:0007669"/>
    <property type="project" value="TreeGrafter"/>
</dbReference>
<accession>A0A367X5G5</accession>
<sequence>MSETKLPTILLIRHGETQWNIEGRLQGGQDTPLTLNGFRQICAVAENTRDIWTKLSATGTVSYICSPLGRARQTASILADSWGIRYSAFQSHDAIAERNYGAWEGMTLSEVSRIRPAEFGAHQRDLWDYQVPGGESKSQLCARIERWLARLSTDQPHVVVTHSGCFRLIRGLYVRASKTEMDAYREPQTTSYLLSDSNARECVMPIELTKRFDLNSEALTVQI</sequence>
<dbReference type="PIRSF" id="PIRSF000709">
    <property type="entry name" value="6PFK_2-Ptase"/>
    <property type="match status" value="1"/>
</dbReference>
<feature type="binding site" evidence="2">
    <location>
        <begin position="13"/>
        <end position="20"/>
    </location>
    <ligand>
        <name>substrate</name>
    </ligand>
</feature>
<evidence type="ECO:0000313" key="3">
    <source>
        <dbReference type="EMBL" id="RCK48904.1"/>
    </source>
</evidence>
<dbReference type="Gene3D" id="3.40.50.1240">
    <property type="entry name" value="Phosphoglycerate mutase-like"/>
    <property type="match status" value="1"/>
</dbReference>
<dbReference type="Pfam" id="PF00300">
    <property type="entry name" value="His_Phos_1"/>
    <property type="match status" value="1"/>
</dbReference>
<name>A0A367X5G5_9PROT</name>
<dbReference type="InterPro" id="IPR029033">
    <property type="entry name" value="His_PPase_superfam"/>
</dbReference>
<dbReference type="Proteomes" id="UP000252255">
    <property type="component" value="Unassembled WGS sequence"/>
</dbReference>
<dbReference type="SUPFAM" id="SSF53254">
    <property type="entry name" value="Phosphoglycerate mutase-like"/>
    <property type="match status" value="1"/>
</dbReference>
<dbReference type="AlphaFoldDB" id="A0A367X5G5"/>
<protein>
    <submittedName>
        <fullName evidence="3">Phosphoglycerate mutase</fullName>
    </submittedName>
</protein>
<comment type="caution">
    <text evidence="3">The sequence shown here is derived from an EMBL/GenBank/DDBJ whole genome shotgun (WGS) entry which is preliminary data.</text>
</comment>
<feature type="active site" description="Proton donor/acceptor" evidence="1">
    <location>
        <position position="97"/>
    </location>
</feature>
<feature type="binding site" evidence="2">
    <location>
        <begin position="97"/>
        <end position="100"/>
    </location>
    <ligand>
        <name>substrate</name>
    </ligand>
</feature>
<evidence type="ECO:0000256" key="2">
    <source>
        <dbReference type="PIRSR" id="PIRSR613078-2"/>
    </source>
</evidence>
<dbReference type="InterPro" id="IPR050275">
    <property type="entry name" value="PGM_Phosphatase"/>
</dbReference>
<dbReference type="RefSeq" id="WP_114096203.1">
    <property type="nucleotide sequence ID" value="NZ_JPWI01000001.1"/>
</dbReference>
<dbReference type="PANTHER" id="PTHR48100">
    <property type="entry name" value="BROAD-SPECIFICITY PHOSPHATASE YOR283W-RELATED"/>
    <property type="match status" value="1"/>
</dbReference>
<feature type="active site" description="Tele-phosphohistidine intermediate" evidence="1">
    <location>
        <position position="14"/>
    </location>
</feature>
<reference evidence="3 4" key="1">
    <citation type="submission" date="2014-07" db="EMBL/GenBank/DDBJ databases">
        <title>Draft genome sequence of Thalassospira profundimaris PR54-5.</title>
        <authorList>
            <person name="Lai Q."/>
            <person name="Shao Z."/>
        </authorList>
    </citation>
    <scope>NUCLEOTIDE SEQUENCE [LARGE SCALE GENOMIC DNA]</scope>
    <source>
        <strain evidence="3 4">PR54-5</strain>
    </source>
</reference>